<evidence type="ECO:0000313" key="1">
    <source>
        <dbReference type="EMBL" id="KAG7296162.1"/>
    </source>
</evidence>
<keyword evidence="2" id="KW-1185">Reference proteome</keyword>
<dbReference type="EMBL" id="JAHIBW010000029">
    <property type="protein sequence ID" value="KAG7296162.1"/>
    <property type="molecule type" value="Genomic_DNA"/>
</dbReference>
<dbReference type="Proteomes" id="UP000823941">
    <property type="component" value="Chromosome 29"/>
</dbReference>
<accession>A0ABQ7PT76</accession>
<protein>
    <submittedName>
        <fullName evidence="1">Uncharacterized protein</fullName>
    </submittedName>
</protein>
<name>A0ABQ7PT76_PLUXY</name>
<reference evidence="1 2" key="1">
    <citation type="submission" date="2021-06" db="EMBL/GenBank/DDBJ databases">
        <title>A haploid diamondback moth (Plutella xylostella L.) genome assembly resolves 31 chromosomes and identifies a diamide resistance mutation.</title>
        <authorList>
            <person name="Ward C.M."/>
            <person name="Perry K.D."/>
            <person name="Baker G."/>
            <person name="Powis K."/>
            <person name="Heckel D.G."/>
            <person name="Baxter S.W."/>
        </authorList>
    </citation>
    <scope>NUCLEOTIDE SEQUENCE [LARGE SCALE GENOMIC DNA]</scope>
    <source>
        <strain evidence="1 2">LV</strain>
        <tissue evidence="1">Single pupa</tissue>
    </source>
</reference>
<gene>
    <name evidence="1" type="ORF">JYU34_021261</name>
</gene>
<comment type="caution">
    <text evidence="1">The sequence shown here is derived from an EMBL/GenBank/DDBJ whole genome shotgun (WGS) entry which is preliminary data.</text>
</comment>
<proteinExistence type="predicted"/>
<evidence type="ECO:0000313" key="2">
    <source>
        <dbReference type="Proteomes" id="UP000823941"/>
    </source>
</evidence>
<sequence>MKALVLNKRSYLKCTQFIRLEREYILAKFKEFTHNIPKKRLTKAKEDEETWERKRPRKSITHFDGKHLRPKKTNLLLKHDKALNIANIDHEPGLCKIKIEKGTDMNIDHEPVHPVLSEIKIEKDTDFKPPQQKNIDYLQHRKKKWMK</sequence>
<organism evidence="1 2">
    <name type="scientific">Plutella xylostella</name>
    <name type="common">Diamondback moth</name>
    <name type="synonym">Plutella maculipennis</name>
    <dbReference type="NCBI Taxonomy" id="51655"/>
    <lineage>
        <taxon>Eukaryota</taxon>
        <taxon>Metazoa</taxon>
        <taxon>Ecdysozoa</taxon>
        <taxon>Arthropoda</taxon>
        <taxon>Hexapoda</taxon>
        <taxon>Insecta</taxon>
        <taxon>Pterygota</taxon>
        <taxon>Neoptera</taxon>
        <taxon>Endopterygota</taxon>
        <taxon>Lepidoptera</taxon>
        <taxon>Glossata</taxon>
        <taxon>Ditrysia</taxon>
        <taxon>Yponomeutoidea</taxon>
        <taxon>Plutellidae</taxon>
        <taxon>Plutella</taxon>
    </lineage>
</organism>